<name>A0A8A1L7E6_AJEC8</name>
<sequence>MKISSLSQILCYQLVKHHIQRLHWTFAGLYNRTPLSLPPPPLLSPWVDHSSTPPANRIVPRDSLS</sequence>
<dbReference type="EMBL" id="CP069102">
    <property type="protein sequence ID" value="QSS49550.1"/>
    <property type="molecule type" value="Genomic_DNA"/>
</dbReference>
<protein>
    <submittedName>
        <fullName evidence="1">Uncharacterized protein</fullName>
    </submittedName>
</protein>
<dbReference type="VEuPathDB" id="FungiDB:I7I53_09943"/>
<evidence type="ECO:0000313" key="2">
    <source>
        <dbReference type="Proteomes" id="UP000663419"/>
    </source>
</evidence>
<dbReference type="AlphaFoldDB" id="A0A8A1L7E6"/>
<reference evidence="1" key="1">
    <citation type="submission" date="2021-01" db="EMBL/GenBank/DDBJ databases">
        <title>Chromosome-level genome assembly of a human fungal pathogen reveals clustering of transcriptionally co-regulated genes.</title>
        <authorList>
            <person name="Voorhies M."/>
            <person name="Cohen S."/>
            <person name="Shea T.P."/>
            <person name="Petrus S."/>
            <person name="Munoz J.F."/>
            <person name="Poplawski S."/>
            <person name="Goldman W.E."/>
            <person name="Michael T."/>
            <person name="Cuomo C.A."/>
            <person name="Sil A."/>
            <person name="Beyhan S."/>
        </authorList>
    </citation>
    <scope>NUCLEOTIDE SEQUENCE</scope>
    <source>
        <strain evidence="1">H88</strain>
    </source>
</reference>
<accession>A0A8A1L7E6</accession>
<proteinExistence type="predicted"/>
<organism evidence="1 2">
    <name type="scientific">Ajellomyces capsulatus (strain H88)</name>
    <name type="common">Darling's disease fungus</name>
    <name type="synonym">Histoplasma capsulatum</name>
    <dbReference type="NCBI Taxonomy" id="544711"/>
    <lineage>
        <taxon>Eukaryota</taxon>
        <taxon>Fungi</taxon>
        <taxon>Dikarya</taxon>
        <taxon>Ascomycota</taxon>
        <taxon>Pezizomycotina</taxon>
        <taxon>Eurotiomycetes</taxon>
        <taxon>Eurotiomycetidae</taxon>
        <taxon>Onygenales</taxon>
        <taxon>Ajellomycetaceae</taxon>
        <taxon>Histoplasma</taxon>
    </lineage>
</organism>
<gene>
    <name evidence="1" type="ORF">I7I53_09943</name>
</gene>
<dbReference type="Proteomes" id="UP000663419">
    <property type="component" value="Chromosome 1"/>
</dbReference>
<evidence type="ECO:0000313" key="1">
    <source>
        <dbReference type="EMBL" id="QSS49550.1"/>
    </source>
</evidence>